<dbReference type="Pfam" id="PF00248">
    <property type="entry name" value="Aldo_ket_red"/>
    <property type="match status" value="1"/>
</dbReference>
<reference evidence="3 4" key="1">
    <citation type="submission" date="2020-08" db="EMBL/GenBank/DDBJ databases">
        <title>Sequencing the genomes of 1000 actinobacteria strains.</title>
        <authorList>
            <person name="Klenk H.-P."/>
        </authorList>
    </citation>
    <scope>NUCLEOTIDE SEQUENCE [LARGE SCALE GENOMIC DNA]</scope>
    <source>
        <strain evidence="3 4">DSM 45809</strain>
    </source>
</reference>
<dbReference type="InterPro" id="IPR020471">
    <property type="entry name" value="AKR"/>
</dbReference>
<dbReference type="PANTHER" id="PTHR43625:SF40">
    <property type="entry name" value="ALDO-KETO REDUCTASE YAKC [NADP(+)]"/>
    <property type="match status" value="1"/>
</dbReference>
<dbReference type="InterPro" id="IPR050791">
    <property type="entry name" value="Aldo-Keto_reductase"/>
</dbReference>
<dbReference type="Gene3D" id="3.20.20.100">
    <property type="entry name" value="NADP-dependent oxidoreductase domain"/>
    <property type="match status" value="1"/>
</dbReference>
<dbReference type="PRINTS" id="PR00069">
    <property type="entry name" value="ALDKETRDTASE"/>
</dbReference>
<name>A0A7W7M893_9ACTN</name>
<organism evidence="3 4">
    <name type="scientific">Actinoplanes octamycinicus</name>
    <dbReference type="NCBI Taxonomy" id="135948"/>
    <lineage>
        <taxon>Bacteria</taxon>
        <taxon>Bacillati</taxon>
        <taxon>Actinomycetota</taxon>
        <taxon>Actinomycetes</taxon>
        <taxon>Micromonosporales</taxon>
        <taxon>Micromonosporaceae</taxon>
        <taxon>Actinoplanes</taxon>
    </lineage>
</organism>
<dbReference type="SUPFAM" id="SSF51430">
    <property type="entry name" value="NAD(P)-linked oxidoreductase"/>
    <property type="match status" value="1"/>
</dbReference>
<dbReference type="Proteomes" id="UP000546162">
    <property type="component" value="Unassembled WGS sequence"/>
</dbReference>
<dbReference type="RefSeq" id="WP_203759186.1">
    <property type="nucleotide sequence ID" value="NZ_BAABFG010000005.1"/>
</dbReference>
<keyword evidence="4" id="KW-1185">Reference proteome</keyword>
<dbReference type="GO" id="GO:0016491">
    <property type="term" value="F:oxidoreductase activity"/>
    <property type="evidence" value="ECO:0007669"/>
    <property type="project" value="UniProtKB-KW"/>
</dbReference>
<keyword evidence="1" id="KW-0560">Oxidoreductase</keyword>
<evidence type="ECO:0000313" key="3">
    <source>
        <dbReference type="EMBL" id="MBB4740702.1"/>
    </source>
</evidence>
<evidence type="ECO:0000256" key="1">
    <source>
        <dbReference type="ARBA" id="ARBA00023002"/>
    </source>
</evidence>
<dbReference type="InterPro" id="IPR023210">
    <property type="entry name" value="NADP_OxRdtase_dom"/>
</dbReference>
<gene>
    <name evidence="3" type="ORF">BJY16_004161</name>
</gene>
<dbReference type="GO" id="GO:0005737">
    <property type="term" value="C:cytoplasm"/>
    <property type="evidence" value="ECO:0007669"/>
    <property type="project" value="TreeGrafter"/>
</dbReference>
<comment type="caution">
    <text evidence="3">The sequence shown here is derived from an EMBL/GenBank/DDBJ whole genome shotgun (WGS) entry which is preliminary data.</text>
</comment>
<protein>
    <submittedName>
        <fullName evidence="3">Aryl-alcohol dehydrogenase-like predicted oxidoreductase</fullName>
    </submittedName>
</protein>
<evidence type="ECO:0000313" key="4">
    <source>
        <dbReference type="Proteomes" id="UP000546162"/>
    </source>
</evidence>
<dbReference type="InterPro" id="IPR036812">
    <property type="entry name" value="NAD(P)_OxRdtase_dom_sf"/>
</dbReference>
<dbReference type="PANTHER" id="PTHR43625">
    <property type="entry name" value="AFLATOXIN B1 ALDEHYDE REDUCTASE"/>
    <property type="match status" value="1"/>
</dbReference>
<accession>A0A7W7M893</accession>
<sequence length="312" mass="32736">MFSTRIGLGCMGFSQAYGPADDDQSILTIRAALDHGVRLLDTAMSYGGGHNEELVGRAVAGRRDDAVLATKFGIVRGPEGVRLDAHPDRVRDYCDASLRRLGVDVIDLYYLHRADPTVPIEDTVGAMAALVTAGKVRQLGLSEVSPAQFAAARAVHPIAAVQLEWSLAWREPEGDIIPAARAGGAGIVAYSPLGRGLLTGALPPEPFGPGDFRAGDPRFAGETLAANLAVVDAVRSKAAAYGVSTGQLALAWLLARGDDVLPIPGTRNPSRIVENAAAADLVLTPDDLAFLDGLAWQGDRRSFAAYGTSRSA</sequence>
<feature type="domain" description="NADP-dependent oxidoreductase" evidence="2">
    <location>
        <begin position="5"/>
        <end position="293"/>
    </location>
</feature>
<proteinExistence type="predicted"/>
<dbReference type="EMBL" id="JACHNB010000001">
    <property type="protein sequence ID" value="MBB4740702.1"/>
    <property type="molecule type" value="Genomic_DNA"/>
</dbReference>
<evidence type="ECO:0000259" key="2">
    <source>
        <dbReference type="Pfam" id="PF00248"/>
    </source>
</evidence>
<dbReference type="AlphaFoldDB" id="A0A7W7M893"/>